<dbReference type="CDD" id="cd00060">
    <property type="entry name" value="FHA"/>
    <property type="match status" value="1"/>
</dbReference>
<feature type="compositionally biased region" description="Polar residues" evidence="1">
    <location>
        <begin position="387"/>
        <end position="397"/>
    </location>
</feature>
<dbReference type="Proteomes" id="UP000186228">
    <property type="component" value="Unassembled WGS sequence"/>
</dbReference>
<dbReference type="OrthoDB" id="273564at2"/>
<evidence type="ECO:0000256" key="1">
    <source>
        <dbReference type="SAM" id="MobiDB-lite"/>
    </source>
</evidence>
<dbReference type="InterPro" id="IPR000253">
    <property type="entry name" value="FHA_dom"/>
</dbReference>
<keyword evidence="4" id="KW-1185">Reference proteome</keyword>
<reference evidence="4" key="1">
    <citation type="submission" date="2016-08" db="EMBL/GenBank/DDBJ databases">
        <authorList>
            <person name="Varghese N."/>
            <person name="Submissions Spin"/>
        </authorList>
    </citation>
    <scope>NUCLEOTIDE SEQUENCE [LARGE SCALE GENOMIC DNA]</scope>
    <source>
        <strain evidence="4">CCBAU 57015</strain>
    </source>
</reference>
<sequence length="397" mass="43274">MRLELRQTSGEGSSKGWFFERGKRTLGRSPDCDWQVTDQQRSISKVHCVIERDRAGFLLRDQSANGTRVDGVTILEGETARLADKSKVAFGNIVFNVVITGEADPDIDDPADDLRLSDETMTISSILADIAPGGSTATGVLGQRNGDEWTGALPQSSKKRKSPSRNVDIGWNGPPDVNGIKPVLPDDWNSEFELGSQLEHGAATHVSVAVARSSGSEAAETAKAIIPANDMRAADDADQGADDTSFALQFDPLRQLEALVSTLEQTLDDEASIFGIEDNRPHSSASLFSRERTEQLADRLRLLISRQSALNAGLENLVREANRMFEPRMVEAHVDASQRKALWRGNGDYWKAYRAQFEKGGNSISVRDLLAEAFSASADGHDDDDTTSLAERTGNTR</sequence>
<dbReference type="AlphaFoldDB" id="A0A1C3W2K1"/>
<dbReference type="STRING" id="52131.GA0061100_110143"/>
<evidence type="ECO:0000313" key="4">
    <source>
        <dbReference type="Proteomes" id="UP000186228"/>
    </source>
</evidence>
<dbReference type="RefSeq" id="WP_075855879.1">
    <property type="nucleotide sequence ID" value="NZ_FMAC01000010.1"/>
</dbReference>
<dbReference type="InterPro" id="IPR008984">
    <property type="entry name" value="SMAD_FHA_dom_sf"/>
</dbReference>
<dbReference type="Gene3D" id="2.60.200.20">
    <property type="match status" value="1"/>
</dbReference>
<name>A0A1C3W2K1_9HYPH</name>
<accession>A0A1C3W2K1</accession>
<dbReference type="EMBL" id="FMAC01000010">
    <property type="protein sequence ID" value="SCB34252.1"/>
    <property type="molecule type" value="Genomic_DNA"/>
</dbReference>
<dbReference type="Pfam" id="PF00498">
    <property type="entry name" value="FHA"/>
    <property type="match status" value="1"/>
</dbReference>
<evidence type="ECO:0000259" key="2">
    <source>
        <dbReference type="PROSITE" id="PS50006"/>
    </source>
</evidence>
<dbReference type="SMART" id="SM00240">
    <property type="entry name" value="FHA"/>
    <property type="match status" value="1"/>
</dbReference>
<feature type="region of interest" description="Disordered" evidence="1">
    <location>
        <begin position="377"/>
        <end position="397"/>
    </location>
</feature>
<evidence type="ECO:0000313" key="3">
    <source>
        <dbReference type="EMBL" id="SCB34252.1"/>
    </source>
</evidence>
<gene>
    <name evidence="3" type="ORF">GA0061100_110143</name>
</gene>
<organism evidence="3 4">
    <name type="scientific">Rhizobium hainanense</name>
    <dbReference type="NCBI Taxonomy" id="52131"/>
    <lineage>
        <taxon>Bacteria</taxon>
        <taxon>Pseudomonadati</taxon>
        <taxon>Pseudomonadota</taxon>
        <taxon>Alphaproteobacteria</taxon>
        <taxon>Hyphomicrobiales</taxon>
        <taxon>Rhizobiaceae</taxon>
        <taxon>Rhizobium/Agrobacterium group</taxon>
        <taxon>Rhizobium</taxon>
    </lineage>
</organism>
<feature type="domain" description="FHA" evidence="2">
    <location>
        <begin position="24"/>
        <end position="74"/>
    </location>
</feature>
<protein>
    <submittedName>
        <fullName evidence="3">FHA domain protein</fullName>
    </submittedName>
</protein>
<proteinExistence type="predicted"/>
<dbReference type="PROSITE" id="PS50006">
    <property type="entry name" value="FHA_DOMAIN"/>
    <property type="match status" value="1"/>
</dbReference>
<dbReference type="SUPFAM" id="SSF49879">
    <property type="entry name" value="SMAD/FHA domain"/>
    <property type="match status" value="1"/>
</dbReference>
<feature type="region of interest" description="Disordered" evidence="1">
    <location>
        <begin position="137"/>
        <end position="178"/>
    </location>
</feature>